<dbReference type="SUPFAM" id="SSF52518">
    <property type="entry name" value="Thiamin diphosphate-binding fold (THDP-binding)"/>
    <property type="match status" value="1"/>
</dbReference>
<keyword evidence="2" id="KW-0560">Oxidoreductase</keyword>
<evidence type="ECO:0000256" key="2">
    <source>
        <dbReference type="ARBA" id="ARBA00023002"/>
    </source>
</evidence>
<evidence type="ECO:0000256" key="1">
    <source>
        <dbReference type="ARBA" id="ARBA00001964"/>
    </source>
</evidence>
<keyword evidence="3" id="KW-0786">Thiamine pyrophosphate</keyword>
<evidence type="ECO:0000313" key="6">
    <source>
        <dbReference type="Proteomes" id="UP001486207"/>
    </source>
</evidence>
<dbReference type="InterPro" id="IPR050642">
    <property type="entry name" value="PDH_E1_Alpha_Subunit"/>
</dbReference>
<name>A0ABV1XVG7_9ACTN</name>
<accession>A0ABV1XVG7</accession>
<comment type="cofactor">
    <cofactor evidence="1">
        <name>thiamine diphosphate</name>
        <dbReference type="ChEBI" id="CHEBI:58937"/>
    </cofactor>
</comment>
<sequence>MEPAELLAAYEQMAVIRRTEKAAHDLFLQGLVKGTTHLAAGHEAIAVGASAALRPDDYVFATYRGHHHAMARGATPEECLAELMSRATGLCRAKGGSMHLTKASTGMLGSYAIVGAHLPMAAGAAWSARLRGTDQIAVAFFGDGATNIGAFHEALNLAAVWKLPVLFVCENNLYMEYTPIADVTAVARPAADRAPAYGIEGEVVDGNDVVAVQEAVARLAARARAGDGPALLEAQTYRHFGHSRADPATYRPAEEVERWLKHDPLDLARGRLVELGVPQETVTEADERATAVVQKAVEAAKAAPAADPDEALTDVWADGGAAWRT</sequence>
<keyword evidence="6" id="KW-1185">Reference proteome</keyword>
<dbReference type="RefSeq" id="WP_190067537.1">
    <property type="nucleotide sequence ID" value="NZ_BNBM01000001.1"/>
</dbReference>
<dbReference type="InterPro" id="IPR029061">
    <property type="entry name" value="THDP-binding"/>
</dbReference>
<organism evidence="5 6">
    <name type="scientific">Streptomyces lanatus</name>
    <dbReference type="NCBI Taxonomy" id="66900"/>
    <lineage>
        <taxon>Bacteria</taxon>
        <taxon>Bacillati</taxon>
        <taxon>Actinomycetota</taxon>
        <taxon>Actinomycetes</taxon>
        <taxon>Kitasatosporales</taxon>
        <taxon>Streptomycetaceae</taxon>
        <taxon>Streptomyces</taxon>
    </lineage>
</organism>
<dbReference type="PANTHER" id="PTHR11516">
    <property type="entry name" value="PYRUVATE DEHYDROGENASE E1 COMPONENT, ALPHA SUBUNIT BACTERIAL AND ORGANELLAR"/>
    <property type="match status" value="1"/>
</dbReference>
<dbReference type="PANTHER" id="PTHR11516:SF60">
    <property type="entry name" value="PYRUVATE DEHYDROGENASE E1 COMPONENT SUBUNIT ALPHA"/>
    <property type="match status" value="1"/>
</dbReference>
<dbReference type="Proteomes" id="UP001486207">
    <property type="component" value="Unassembled WGS sequence"/>
</dbReference>
<feature type="domain" description="Dehydrogenase E1 component" evidence="4">
    <location>
        <begin position="12"/>
        <end position="308"/>
    </location>
</feature>
<gene>
    <name evidence="5" type="ORF">ABT384_23410</name>
</gene>
<proteinExistence type="predicted"/>
<dbReference type="InterPro" id="IPR001017">
    <property type="entry name" value="DH_E1"/>
</dbReference>
<dbReference type="EMBL" id="JBEPFB010000011">
    <property type="protein sequence ID" value="MER7375586.1"/>
    <property type="molecule type" value="Genomic_DNA"/>
</dbReference>
<evidence type="ECO:0000256" key="3">
    <source>
        <dbReference type="ARBA" id="ARBA00023052"/>
    </source>
</evidence>
<evidence type="ECO:0000259" key="4">
    <source>
        <dbReference type="Pfam" id="PF00676"/>
    </source>
</evidence>
<dbReference type="Gene3D" id="3.40.50.970">
    <property type="match status" value="1"/>
</dbReference>
<protein>
    <submittedName>
        <fullName evidence="5">Thiamine pyrophosphate-dependent dehydrogenase E1 component subunit alpha</fullName>
    </submittedName>
</protein>
<dbReference type="CDD" id="cd02000">
    <property type="entry name" value="TPP_E1_PDC_ADC_BCADC"/>
    <property type="match status" value="1"/>
</dbReference>
<dbReference type="Pfam" id="PF00676">
    <property type="entry name" value="E1_dh"/>
    <property type="match status" value="1"/>
</dbReference>
<evidence type="ECO:0000313" key="5">
    <source>
        <dbReference type="EMBL" id="MER7375586.1"/>
    </source>
</evidence>
<reference evidence="5 6" key="1">
    <citation type="submission" date="2024-06" db="EMBL/GenBank/DDBJ databases">
        <title>The Natural Products Discovery Center: Release of the First 8490 Sequenced Strains for Exploring Actinobacteria Biosynthetic Diversity.</title>
        <authorList>
            <person name="Kalkreuter E."/>
            <person name="Kautsar S.A."/>
            <person name="Yang D."/>
            <person name="Bader C.D."/>
            <person name="Teijaro C.N."/>
            <person name="Fluegel L."/>
            <person name="Davis C.M."/>
            <person name="Simpson J.R."/>
            <person name="Lauterbach L."/>
            <person name="Steele A.D."/>
            <person name="Gui C."/>
            <person name="Meng S."/>
            <person name="Li G."/>
            <person name="Viehrig K."/>
            <person name="Ye F."/>
            <person name="Su P."/>
            <person name="Kiefer A.F."/>
            <person name="Nichols A."/>
            <person name="Cepeda A.J."/>
            <person name="Yan W."/>
            <person name="Fan B."/>
            <person name="Jiang Y."/>
            <person name="Adhikari A."/>
            <person name="Zheng C.-J."/>
            <person name="Schuster L."/>
            <person name="Cowan T.M."/>
            <person name="Smanski M.J."/>
            <person name="Chevrette M.G."/>
            <person name="De Carvalho L.P.S."/>
            <person name="Shen B."/>
        </authorList>
    </citation>
    <scope>NUCLEOTIDE SEQUENCE [LARGE SCALE GENOMIC DNA]</scope>
    <source>
        <strain evidence="5 6">NPDC000155</strain>
    </source>
</reference>
<comment type="caution">
    <text evidence="5">The sequence shown here is derived from an EMBL/GenBank/DDBJ whole genome shotgun (WGS) entry which is preliminary data.</text>
</comment>